<dbReference type="PANTHER" id="PTHR35446">
    <property type="entry name" value="SI:CH211-175M2.5"/>
    <property type="match status" value="1"/>
</dbReference>
<dbReference type="PANTHER" id="PTHR35446:SF3">
    <property type="entry name" value="CMD DOMAIN-CONTAINING PROTEIN"/>
    <property type="match status" value="1"/>
</dbReference>
<dbReference type="SUPFAM" id="SSF69118">
    <property type="entry name" value="AhpD-like"/>
    <property type="match status" value="1"/>
</dbReference>
<dbReference type="GO" id="GO:0051920">
    <property type="term" value="F:peroxiredoxin activity"/>
    <property type="evidence" value="ECO:0007669"/>
    <property type="project" value="InterPro"/>
</dbReference>
<dbReference type="Pfam" id="PF02627">
    <property type="entry name" value="CMD"/>
    <property type="match status" value="1"/>
</dbReference>
<dbReference type="InterPro" id="IPR004675">
    <property type="entry name" value="AhpD_core"/>
</dbReference>
<dbReference type="AlphaFoldDB" id="A0A2U2BXP7"/>
<dbReference type="EMBL" id="QEXV01000001">
    <property type="protein sequence ID" value="PWE18782.1"/>
    <property type="molecule type" value="Genomic_DNA"/>
</dbReference>
<dbReference type="Proteomes" id="UP000245168">
    <property type="component" value="Unassembled WGS sequence"/>
</dbReference>
<proteinExistence type="predicted"/>
<protein>
    <submittedName>
        <fullName evidence="2">Carboxymuconolactone decarboxylase</fullName>
    </submittedName>
</protein>
<sequence length="186" mass="20054">MTEFRIHDETTAPESARPILETAKANYGFLPNLLGELAESPAALEAYTTLNAIMAKTDLSPAEQQIVLLTVSFENRCEYCVSAHTAIAGQTDLGDDAIEAIRAGKPLADSRQEALAAFTRQVVRERGWVEDADVKAFLDAGFTKANVLDVIVGVGMKTLSNYANHIAETPLDDAFAPVAWRADEAA</sequence>
<evidence type="ECO:0000259" key="1">
    <source>
        <dbReference type="Pfam" id="PF02627"/>
    </source>
</evidence>
<organism evidence="2 3">
    <name type="scientific">Marinicauda salina</name>
    <dbReference type="NCBI Taxonomy" id="2135793"/>
    <lineage>
        <taxon>Bacteria</taxon>
        <taxon>Pseudomonadati</taxon>
        <taxon>Pseudomonadota</taxon>
        <taxon>Alphaproteobacteria</taxon>
        <taxon>Maricaulales</taxon>
        <taxon>Maricaulaceae</taxon>
        <taxon>Marinicauda</taxon>
    </lineage>
</organism>
<feature type="domain" description="Carboxymuconolactone decarboxylase-like" evidence="1">
    <location>
        <begin position="41"/>
        <end position="109"/>
    </location>
</feature>
<comment type="caution">
    <text evidence="2">The sequence shown here is derived from an EMBL/GenBank/DDBJ whole genome shotgun (WGS) entry which is preliminary data.</text>
</comment>
<dbReference type="InterPro" id="IPR029032">
    <property type="entry name" value="AhpD-like"/>
</dbReference>
<evidence type="ECO:0000313" key="2">
    <source>
        <dbReference type="EMBL" id="PWE18782.1"/>
    </source>
</evidence>
<evidence type="ECO:0000313" key="3">
    <source>
        <dbReference type="Proteomes" id="UP000245168"/>
    </source>
</evidence>
<keyword evidence="3" id="KW-1185">Reference proteome</keyword>
<accession>A0A2U2BXP7</accession>
<name>A0A2U2BXP7_9PROT</name>
<reference evidence="3" key="1">
    <citation type="submission" date="2018-05" db="EMBL/GenBank/DDBJ databases">
        <authorList>
            <person name="Liu B.-T."/>
        </authorList>
    </citation>
    <scope>NUCLEOTIDE SEQUENCE [LARGE SCALE GENOMIC DNA]</scope>
    <source>
        <strain evidence="3">WD6-1</strain>
    </source>
</reference>
<dbReference type="Gene3D" id="1.20.1290.10">
    <property type="entry name" value="AhpD-like"/>
    <property type="match status" value="1"/>
</dbReference>
<gene>
    <name evidence="2" type="ORF">DDZ18_04100</name>
</gene>
<dbReference type="OrthoDB" id="9808310at2"/>
<dbReference type="InterPro" id="IPR003779">
    <property type="entry name" value="CMD-like"/>
</dbReference>
<dbReference type="RefSeq" id="WP_109252056.1">
    <property type="nucleotide sequence ID" value="NZ_QEXV01000001.1"/>
</dbReference>
<dbReference type="NCBIfam" id="TIGR00778">
    <property type="entry name" value="ahpD_dom"/>
    <property type="match status" value="1"/>
</dbReference>